<dbReference type="Proteomes" id="UP000192276">
    <property type="component" value="Unassembled WGS sequence"/>
</dbReference>
<organism evidence="3 4">
    <name type="scientific">Niastella populi</name>
    <dbReference type="NCBI Taxonomy" id="550983"/>
    <lineage>
        <taxon>Bacteria</taxon>
        <taxon>Pseudomonadati</taxon>
        <taxon>Bacteroidota</taxon>
        <taxon>Chitinophagia</taxon>
        <taxon>Chitinophagales</taxon>
        <taxon>Chitinophagaceae</taxon>
        <taxon>Niastella</taxon>
    </lineage>
</organism>
<dbReference type="STRING" id="550983.A4R26_31445"/>
<dbReference type="AlphaFoldDB" id="A0A1V9EPB7"/>
<dbReference type="InterPro" id="IPR019494">
    <property type="entry name" value="FIST_C"/>
</dbReference>
<evidence type="ECO:0000313" key="4">
    <source>
        <dbReference type="Proteomes" id="UP000192276"/>
    </source>
</evidence>
<feature type="domain" description="FIST" evidence="1">
    <location>
        <begin position="26"/>
        <end position="222"/>
    </location>
</feature>
<keyword evidence="3" id="KW-0808">Transferase</keyword>
<protein>
    <submittedName>
        <fullName evidence="3">Histidine kinase</fullName>
    </submittedName>
</protein>
<gene>
    <name evidence="3" type="ORF">A4R26_31445</name>
</gene>
<sequence length="383" mass="42445">MKIQQWHYFDGQWKNCFTDKDFDRCQAQLVLAFGEPALSTDQELFNSLKDRFPKAHIVVSSTAGEILDNEVYDNSMVTTAIQLENTSIRCCIANIKSHTNSYEIGKHLMNELLTDDLSTVFVISDGTYINGSELVAGLIETSTLYGKYIPVTGGLAADGPRFGKTYVGLNQMPTAGVVVAVGFYGSSIRIGHGSFGGWDEFGTERVITRSDKNILYEIDDKSALDLYKEYLGSYKNELPGSALLFPLSIKKPNCDERVVRTILSINEEEKSMSFAGNLPVGSTVRFMKANFDRLIDGSSIAAQKAFTSLSNIQPELIILISCVGRKLILQDRTNEEVEAVRRIFGGTSPISGFYSYGEISPFNPLTRCELHNQTMTITTFSEV</sequence>
<accession>A0A1V9EPB7</accession>
<comment type="caution">
    <text evidence="3">The sequence shown here is derived from an EMBL/GenBank/DDBJ whole genome shotgun (WGS) entry which is preliminary data.</text>
</comment>
<dbReference type="OrthoDB" id="9770435at2"/>
<feature type="domain" description="FIST C-domain" evidence="2">
    <location>
        <begin position="223"/>
        <end position="362"/>
    </location>
</feature>
<name>A0A1V9EPB7_9BACT</name>
<keyword evidence="3" id="KW-0418">Kinase</keyword>
<evidence type="ECO:0000259" key="2">
    <source>
        <dbReference type="SMART" id="SM01204"/>
    </source>
</evidence>
<dbReference type="PANTHER" id="PTHR40252:SF2">
    <property type="entry name" value="BLR0328 PROTEIN"/>
    <property type="match status" value="1"/>
</dbReference>
<dbReference type="EMBL" id="LWBP01000234">
    <property type="protein sequence ID" value="OQP48003.1"/>
    <property type="molecule type" value="Genomic_DNA"/>
</dbReference>
<dbReference type="PANTHER" id="PTHR40252">
    <property type="entry name" value="BLR0328 PROTEIN"/>
    <property type="match status" value="1"/>
</dbReference>
<reference evidence="4" key="1">
    <citation type="submission" date="2016-04" db="EMBL/GenBank/DDBJ databases">
        <authorList>
            <person name="Chen L."/>
            <person name="Zhuang W."/>
            <person name="Wang G."/>
        </authorList>
    </citation>
    <scope>NUCLEOTIDE SEQUENCE [LARGE SCALE GENOMIC DNA]</scope>
    <source>
        <strain evidence="4">208</strain>
    </source>
</reference>
<dbReference type="InterPro" id="IPR013702">
    <property type="entry name" value="FIST_domain_N"/>
</dbReference>
<proteinExistence type="predicted"/>
<evidence type="ECO:0000259" key="1">
    <source>
        <dbReference type="SMART" id="SM00897"/>
    </source>
</evidence>
<dbReference type="GO" id="GO:0016301">
    <property type="term" value="F:kinase activity"/>
    <property type="evidence" value="ECO:0007669"/>
    <property type="project" value="UniProtKB-KW"/>
</dbReference>
<dbReference type="RefSeq" id="WP_081170315.1">
    <property type="nucleotide sequence ID" value="NZ_LWBP01000234.1"/>
</dbReference>
<dbReference type="Pfam" id="PF10442">
    <property type="entry name" value="FIST_C"/>
    <property type="match status" value="1"/>
</dbReference>
<dbReference type="SMART" id="SM00897">
    <property type="entry name" value="FIST"/>
    <property type="match status" value="1"/>
</dbReference>
<dbReference type="SMART" id="SM01204">
    <property type="entry name" value="FIST_C"/>
    <property type="match status" value="1"/>
</dbReference>
<keyword evidence="4" id="KW-1185">Reference proteome</keyword>
<dbReference type="Pfam" id="PF08495">
    <property type="entry name" value="FIST"/>
    <property type="match status" value="1"/>
</dbReference>
<evidence type="ECO:0000313" key="3">
    <source>
        <dbReference type="EMBL" id="OQP48003.1"/>
    </source>
</evidence>